<evidence type="ECO:0000313" key="1">
    <source>
        <dbReference type="EMBL" id="CEN47981.1"/>
    </source>
</evidence>
<name>A0A0B7I7M8_9FLAO</name>
<reference evidence="2" key="1">
    <citation type="submission" date="2015-01" db="EMBL/GenBank/DDBJ databases">
        <authorList>
            <person name="MANFREDI Pablo"/>
        </authorList>
    </citation>
    <scope>NUCLEOTIDE SEQUENCE [LARGE SCALE GENOMIC DNA]</scope>
    <source>
        <strain evidence="2">Cc11</strain>
    </source>
</reference>
<protein>
    <submittedName>
        <fullName evidence="1">Uncharacterized protein</fullName>
    </submittedName>
</protein>
<dbReference type="EMBL" id="CDOK01000066">
    <property type="protein sequence ID" value="CEN47981.1"/>
    <property type="molecule type" value="Genomic_DNA"/>
</dbReference>
<dbReference type="Proteomes" id="UP000039370">
    <property type="component" value="Unassembled WGS sequence"/>
</dbReference>
<organism evidence="1 2">
    <name type="scientific">Capnocytophaga canimorsus</name>
    <dbReference type="NCBI Taxonomy" id="28188"/>
    <lineage>
        <taxon>Bacteria</taxon>
        <taxon>Pseudomonadati</taxon>
        <taxon>Bacteroidota</taxon>
        <taxon>Flavobacteriia</taxon>
        <taxon>Flavobacteriales</taxon>
        <taxon>Flavobacteriaceae</taxon>
        <taxon>Capnocytophaga</taxon>
    </lineage>
</organism>
<sequence length="71" mass="8015">MDSEGKFLNAFKNASTYDLDLNSSPKDSNLNLESLASTKNVKEISYILPFRVQNIKNEGDIYLTLKKSVDQ</sequence>
<dbReference type="AlphaFoldDB" id="A0A0B7I7M8"/>
<gene>
    <name evidence="1" type="ORF">CCAN11_1580005</name>
</gene>
<accession>A0A0B7I7M8</accession>
<evidence type="ECO:0000313" key="2">
    <source>
        <dbReference type="Proteomes" id="UP000039370"/>
    </source>
</evidence>
<proteinExistence type="predicted"/>